<feature type="chain" id="PRO_5047060367" description="C-type lysozyme inhibitor domain-containing protein" evidence="1">
    <location>
        <begin position="22"/>
        <end position="118"/>
    </location>
</feature>
<comment type="caution">
    <text evidence="2">The sequence shown here is derived from an EMBL/GenBank/DDBJ whole genome shotgun (WGS) entry which is preliminary data.</text>
</comment>
<dbReference type="Proteomes" id="UP001152321">
    <property type="component" value="Unassembled WGS sequence"/>
</dbReference>
<gene>
    <name evidence="2" type="ORF">NWE73_04505</name>
</gene>
<protein>
    <recommendedName>
        <fullName evidence="4">C-type lysozyme inhibitor domain-containing protein</fullName>
    </recommendedName>
</protein>
<organism evidence="2 3">
    <name type="scientific">Bdellovibrio svalbardensis</name>
    <dbReference type="NCBI Taxonomy" id="2972972"/>
    <lineage>
        <taxon>Bacteria</taxon>
        <taxon>Pseudomonadati</taxon>
        <taxon>Bdellovibrionota</taxon>
        <taxon>Bdellovibrionia</taxon>
        <taxon>Bdellovibrionales</taxon>
        <taxon>Pseudobdellovibrionaceae</taxon>
        <taxon>Bdellovibrio</taxon>
    </lineage>
</organism>
<proteinExistence type="predicted"/>
<evidence type="ECO:0000313" key="2">
    <source>
        <dbReference type="EMBL" id="MDG0815614.1"/>
    </source>
</evidence>
<dbReference type="EMBL" id="JANRMI010000001">
    <property type="protein sequence ID" value="MDG0815614.1"/>
    <property type="molecule type" value="Genomic_DNA"/>
</dbReference>
<evidence type="ECO:0008006" key="4">
    <source>
        <dbReference type="Google" id="ProtNLM"/>
    </source>
</evidence>
<reference evidence="2" key="1">
    <citation type="submission" date="2022-08" db="EMBL/GenBank/DDBJ databases">
        <title>Novel Bdellovibrio Species Isolated from Svalbard: Designation Bdellovibrio svalbardensis.</title>
        <authorList>
            <person name="Mitchell R.J."/>
            <person name="Choi S.Y."/>
        </authorList>
    </citation>
    <scope>NUCLEOTIDE SEQUENCE</scope>
    <source>
        <strain evidence="2">PAP01</strain>
    </source>
</reference>
<feature type="signal peptide" evidence="1">
    <location>
        <begin position="1"/>
        <end position="21"/>
    </location>
</feature>
<keyword evidence="3" id="KW-1185">Reference proteome</keyword>
<evidence type="ECO:0000313" key="3">
    <source>
        <dbReference type="Proteomes" id="UP001152321"/>
    </source>
</evidence>
<sequence>MKLTSTLLCASILCAMATSQAAPKTLLFCKNIDRTDLKDIVIHEVSSAKSNGLLEIQESLTDGGSITRTLSAQDLKDGYVSLSKDDETKRTLVRKDGSWAVLENAGDYNSYYHAECVE</sequence>
<evidence type="ECO:0000256" key="1">
    <source>
        <dbReference type="SAM" id="SignalP"/>
    </source>
</evidence>
<dbReference type="RefSeq" id="WP_277577088.1">
    <property type="nucleotide sequence ID" value="NZ_JANRMI010000001.1"/>
</dbReference>
<accession>A0ABT6DI61</accession>
<name>A0ABT6DI61_9BACT</name>
<keyword evidence="1" id="KW-0732">Signal</keyword>